<dbReference type="PROSITE" id="PS00678">
    <property type="entry name" value="WD_REPEATS_1"/>
    <property type="match status" value="1"/>
</dbReference>
<keyword evidence="8" id="KW-0576">Peroxisome</keyword>
<evidence type="ECO:0000256" key="1">
    <source>
        <dbReference type="ARBA" id="ARBA00004253"/>
    </source>
</evidence>
<dbReference type="EMBL" id="KZ155781">
    <property type="protein sequence ID" value="OUS46732.1"/>
    <property type="molecule type" value="Genomic_DNA"/>
</dbReference>
<dbReference type="PRINTS" id="PR00320">
    <property type="entry name" value="GPROTEINBRPT"/>
</dbReference>
<evidence type="ECO:0000256" key="12">
    <source>
        <dbReference type="SAM" id="MobiDB-lite"/>
    </source>
</evidence>
<dbReference type="InterPro" id="IPR020472">
    <property type="entry name" value="WD40_PAC1"/>
</dbReference>
<dbReference type="PANTHER" id="PTHR46027:SF1">
    <property type="entry name" value="PEROXISOMAL TARGETING SIGNAL 2 RECEPTOR"/>
    <property type="match status" value="1"/>
</dbReference>
<feature type="compositionally biased region" description="Pro residues" evidence="12">
    <location>
        <begin position="319"/>
        <end position="335"/>
    </location>
</feature>
<evidence type="ECO:0000313" key="13">
    <source>
        <dbReference type="EMBL" id="OUS46732.1"/>
    </source>
</evidence>
<feature type="region of interest" description="Disordered" evidence="12">
    <location>
        <begin position="319"/>
        <end position="348"/>
    </location>
</feature>
<evidence type="ECO:0000256" key="6">
    <source>
        <dbReference type="ARBA" id="ARBA00022737"/>
    </source>
</evidence>
<proteinExistence type="inferred from homology"/>
<keyword evidence="3" id="KW-0813">Transport</keyword>
<dbReference type="Pfam" id="PF00400">
    <property type="entry name" value="WD40"/>
    <property type="match status" value="5"/>
</dbReference>
<name>A0A1Y5II18_OSTTA</name>
<accession>A0A1Y5II18</accession>
<dbReference type="GO" id="GO:0005053">
    <property type="term" value="F:peroxisome matrix targeting signal-2 binding"/>
    <property type="evidence" value="ECO:0007669"/>
    <property type="project" value="InterPro"/>
</dbReference>
<dbReference type="InterPro" id="IPR019775">
    <property type="entry name" value="WD40_repeat_CS"/>
</dbReference>
<evidence type="ECO:0000256" key="11">
    <source>
        <dbReference type="PROSITE-ProRule" id="PRU00221"/>
    </source>
</evidence>
<dbReference type="PROSITE" id="PS50294">
    <property type="entry name" value="WD_REPEATS_REGION"/>
    <property type="match status" value="1"/>
</dbReference>
<evidence type="ECO:0000256" key="9">
    <source>
        <dbReference type="ARBA" id="ARBA00024017"/>
    </source>
</evidence>
<dbReference type="PANTHER" id="PTHR46027">
    <property type="entry name" value="PEROXISOMAL TARGETING SIGNAL 2 RECEPTOR"/>
    <property type="match status" value="1"/>
</dbReference>
<evidence type="ECO:0000256" key="10">
    <source>
        <dbReference type="ARBA" id="ARBA00032565"/>
    </source>
</evidence>
<dbReference type="InterPro" id="IPR001680">
    <property type="entry name" value="WD40_rpt"/>
</dbReference>
<dbReference type="AlphaFoldDB" id="A0A1Y5II18"/>
<dbReference type="GO" id="GO:0005782">
    <property type="term" value="C:peroxisomal matrix"/>
    <property type="evidence" value="ECO:0007669"/>
    <property type="project" value="UniProtKB-SubCell"/>
</dbReference>
<evidence type="ECO:0000256" key="5">
    <source>
        <dbReference type="ARBA" id="ARBA00022574"/>
    </source>
</evidence>
<evidence type="ECO:0000256" key="4">
    <source>
        <dbReference type="ARBA" id="ARBA00022490"/>
    </source>
</evidence>
<dbReference type="GO" id="GO:0016558">
    <property type="term" value="P:protein import into peroxisome matrix"/>
    <property type="evidence" value="ECO:0007669"/>
    <property type="project" value="InterPro"/>
</dbReference>
<dbReference type="SMART" id="SM00320">
    <property type="entry name" value="WD40"/>
    <property type="match status" value="6"/>
</dbReference>
<keyword evidence="7" id="KW-0653">Protein transport</keyword>
<protein>
    <recommendedName>
        <fullName evidence="10">Peroxin-7</fullName>
    </recommendedName>
</protein>
<keyword evidence="5 11" id="KW-0853">WD repeat</keyword>
<feature type="repeat" description="WD" evidence="11">
    <location>
        <begin position="104"/>
        <end position="147"/>
    </location>
</feature>
<dbReference type="InterPro" id="IPR015943">
    <property type="entry name" value="WD40/YVTN_repeat-like_dom_sf"/>
</dbReference>
<evidence type="ECO:0000256" key="2">
    <source>
        <dbReference type="ARBA" id="ARBA00004514"/>
    </source>
</evidence>
<organism evidence="13">
    <name type="scientific">Ostreococcus tauri</name>
    <name type="common">Marine green alga</name>
    <dbReference type="NCBI Taxonomy" id="70448"/>
    <lineage>
        <taxon>Eukaryota</taxon>
        <taxon>Viridiplantae</taxon>
        <taxon>Chlorophyta</taxon>
        <taxon>Mamiellophyceae</taxon>
        <taxon>Mamiellales</taxon>
        <taxon>Bathycoccaceae</taxon>
        <taxon>Ostreococcus</taxon>
    </lineage>
</organism>
<keyword evidence="6" id="KW-0677">Repeat</keyword>
<evidence type="ECO:0000256" key="7">
    <source>
        <dbReference type="ARBA" id="ARBA00022927"/>
    </source>
</evidence>
<evidence type="ECO:0000256" key="3">
    <source>
        <dbReference type="ARBA" id="ARBA00022448"/>
    </source>
</evidence>
<feature type="repeat" description="WD" evidence="11">
    <location>
        <begin position="207"/>
        <end position="233"/>
    </location>
</feature>
<dbReference type="PROSITE" id="PS50082">
    <property type="entry name" value="WD_REPEATS_2"/>
    <property type="match status" value="4"/>
</dbReference>
<dbReference type="InterPro" id="IPR036322">
    <property type="entry name" value="WD40_repeat_dom_sf"/>
</dbReference>
<dbReference type="Proteomes" id="UP000195557">
    <property type="component" value="Unassembled WGS sequence"/>
</dbReference>
<evidence type="ECO:0000256" key="8">
    <source>
        <dbReference type="ARBA" id="ARBA00023140"/>
    </source>
</evidence>
<reference evidence="13" key="1">
    <citation type="submission" date="2017-04" db="EMBL/GenBank/DDBJ databases">
        <title>Population genomics of picophytoplankton unveils novel chromosome hypervariability.</title>
        <authorList>
            <consortium name="DOE Joint Genome Institute"/>
            <person name="Blanc-Mathieu R."/>
            <person name="Krasovec M."/>
            <person name="Hebrard M."/>
            <person name="Yau S."/>
            <person name="Desgranges E."/>
            <person name="Martin J."/>
            <person name="Schackwitz W."/>
            <person name="Kuo A."/>
            <person name="Salin G."/>
            <person name="Donnadieu C."/>
            <person name="Desdevises Y."/>
            <person name="Sanchez-Ferandin S."/>
            <person name="Moreau H."/>
            <person name="Rivals E."/>
            <person name="Grigoriev I.V."/>
            <person name="Grimsley N."/>
            <person name="Eyre-Walker A."/>
            <person name="Piganeau G."/>
        </authorList>
    </citation>
    <scope>NUCLEOTIDE SEQUENCE [LARGE SCALE GENOMIC DNA]</scope>
    <source>
        <strain evidence="13">RCC 1115</strain>
    </source>
</reference>
<gene>
    <name evidence="13" type="ORF">BE221DRAFT_198610</name>
</gene>
<feature type="repeat" description="WD" evidence="11">
    <location>
        <begin position="235"/>
        <end position="268"/>
    </location>
</feature>
<sequence length="348" mass="38182">MPSSSRTHGFNGYAVKFSPYFPQRIAIASAQNFGIIGNGAQIIADVDPTTGSLVEIARFPTRDGLYDCAWSEGHESVLVSACGDGSVKAWDVGGGPRANPLRSFHEHTHEVYGVSWNVAGGRDSFLSASWDDKIKLWTLDRPESIRTFAEHAYCVYAAEWSPHHADIFASASGDCLLKIWDVRQPHATLSVPVHDYEALCCDWNKWNDSVIATGSVDKTVKLWDIRNPSRELRTLVGHEYAVRRVKCSPHSESIVYTCSYDMSVAMWDTKAPGEPLLNRWTHHTEFAVGLDTSCLIDGLIASCGWDEMVHAWNTIDGSPPPAPGIRPPVGAPMAPPSSMGAQPHVPVR</sequence>
<feature type="repeat" description="WD" evidence="11">
    <location>
        <begin position="148"/>
        <end position="190"/>
    </location>
</feature>
<dbReference type="SUPFAM" id="SSF50978">
    <property type="entry name" value="WD40 repeat-like"/>
    <property type="match status" value="1"/>
</dbReference>
<dbReference type="eggNOG" id="KOG0277">
    <property type="taxonomic scope" value="Eukaryota"/>
</dbReference>
<dbReference type="Gene3D" id="2.130.10.10">
    <property type="entry name" value="YVTN repeat-like/Quinoprotein amine dehydrogenase"/>
    <property type="match status" value="1"/>
</dbReference>
<keyword evidence="4" id="KW-0963">Cytoplasm</keyword>
<dbReference type="GO" id="GO:0005829">
    <property type="term" value="C:cytosol"/>
    <property type="evidence" value="ECO:0007669"/>
    <property type="project" value="UniProtKB-SubCell"/>
</dbReference>
<comment type="subcellular location">
    <subcellularLocation>
        <location evidence="2">Cytoplasm</location>
        <location evidence="2">Cytosol</location>
    </subcellularLocation>
    <subcellularLocation>
        <location evidence="1">Peroxisome matrix</location>
    </subcellularLocation>
</comment>
<dbReference type="InterPro" id="IPR044536">
    <property type="entry name" value="PEX7"/>
</dbReference>
<comment type="similarity">
    <text evidence="9">Belongs to the WD repeat peroxin-7 family.</text>
</comment>